<dbReference type="InterPro" id="IPR002869">
    <property type="entry name" value="Pyrv_flavodox_OxRed_cen"/>
</dbReference>
<dbReference type="NCBIfam" id="TIGR02175">
    <property type="entry name" value="PorC_KorC"/>
    <property type="match status" value="1"/>
</dbReference>
<dbReference type="InterPro" id="IPR011894">
    <property type="entry name" value="PorC_KorC"/>
</dbReference>
<comment type="caution">
    <text evidence="3">The sequence shown here is derived from an EMBL/GenBank/DDBJ whole genome shotgun (WGS) entry which is preliminary data.</text>
</comment>
<reference evidence="3" key="1">
    <citation type="submission" date="2020-10" db="EMBL/GenBank/DDBJ databases">
        <authorList>
            <person name="Gilroy R."/>
        </authorList>
    </citation>
    <scope>NUCLEOTIDE SEQUENCE</scope>
    <source>
        <strain evidence="3">ChiBcolR7-354</strain>
    </source>
</reference>
<dbReference type="AlphaFoldDB" id="A0A9D0ZEJ8"/>
<dbReference type="Proteomes" id="UP000824262">
    <property type="component" value="Unassembled WGS sequence"/>
</dbReference>
<reference evidence="3" key="2">
    <citation type="journal article" date="2021" name="PeerJ">
        <title>Extensive microbial diversity within the chicken gut microbiome revealed by metagenomics and culture.</title>
        <authorList>
            <person name="Gilroy R."/>
            <person name="Ravi A."/>
            <person name="Getino M."/>
            <person name="Pursley I."/>
            <person name="Horton D.L."/>
            <person name="Alikhan N.F."/>
            <person name="Baker D."/>
            <person name="Gharbi K."/>
            <person name="Hall N."/>
            <person name="Watson M."/>
            <person name="Adriaenssens E.M."/>
            <person name="Foster-Nyarko E."/>
            <person name="Jarju S."/>
            <person name="Secka A."/>
            <person name="Antonio M."/>
            <person name="Oren A."/>
            <person name="Chaudhuri R.R."/>
            <person name="La Ragione R."/>
            <person name="Hildebrand F."/>
            <person name="Pallen M.J."/>
        </authorList>
    </citation>
    <scope>NUCLEOTIDE SEQUENCE</scope>
    <source>
        <strain evidence="3">ChiBcolR7-354</strain>
    </source>
</reference>
<evidence type="ECO:0000313" key="4">
    <source>
        <dbReference type="Proteomes" id="UP000824262"/>
    </source>
</evidence>
<gene>
    <name evidence="3" type="ORF">IAB77_08055</name>
</gene>
<dbReference type="PANTHER" id="PTHR42730:SF1">
    <property type="entry name" value="2-OXOGLUTARATE SYNTHASE SUBUNIT KORC"/>
    <property type="match status" value="1"/>
</dbReference>
<dbReference type="InterPro" id="IPR019752">
    <property type="entry name" value="Pyrv/ketoisovalerate_OxRed_cat"/>
</dbReference>
<proteinExistence type="predicted"/>
<dbReference type="SUPFAM" id="SSF53323">
    <property type="entry name" value="Pyruvate-ferredoxin oxidoreductase, PFOR, domain III"/>
    <property type="match status" value="1"/>
</dbReference>
<dbReference type="PANTHER" id="PTHR42730">
    <property type="entry name" value="2-OXOGLUTARATE SYNTHASE SUBUNIT KORC"/>
    <property type="match status" value="1"/>
</dbReference>
<dbReference type="Pfam" id="PF01558">
    <property type="entry name" value="POR"/>
    <property type="match status" value="1"/>
</dbReference>
<evidence type="ECO:0000313" key="3">
    <source>
        <dbReference type="EMBL" id="HIQ79197.1"/>
    </source>
</evidence>
<dbReference type="EMBL" id="DVGA01000085">
    <property type="protein sequence ID" value="HIQ79197.1"/>
    <property type="molecule type" value="Genomic_DNA"/>
</dbReference>
<organism evidence="3 4">
    <name type="scientific">Candidatus Scatomorpha intestinavium</name>
    <dbReference type="NCBI Taxonomy" id="2840922"/>
    <lineage>
        <taxon>Bacteria</taxon>
        <taxon>Bacillati</taxon>
        <taxon>Bacillota</taxon>
        <taxon>Clostridia</taxon>
        <taxon>Eubacteriales</taxon>
        <taxon>Candidatus Scatomorpha</taxon>
    </lineage>
</organism>
<dbReference type="GO" id="GO:0016625">
    <property type="term" value="F:oxidoreductase activity, acting on the aldehyde or oxo group of donors, iron-sulfur protein as acceptor"/>
    <property type="evidence" value="ECO:0007669"/>
    <property type="project" value="InterPro"/>
</dbReference>
<dbReference type="Gene3D" id="3.40.920.10">
    <property type="entry name" value="Pyruvate-ferredoxin oxidoreductase, PFOR, domain III"/>
    <property type="match status" value="1"/>
</dbReference>
<sequence>MEKSIIIAGFGGQGVMVAGQLLSYTACETTDKYVTFFPSYGAEMRGGTANCYVVISDEPIGAPKVNKADYLVVLNDPSLQRFKNSVVPGGTIFVNSSVVTHDVGRDDVHVVKVDAGSIAYELGNPRVLNLVIVGAIIGYTDLLPAKNVLETAFKKLGAKRPEMNPLNEAAFNRGLEIGKAALAEKK</sequence>
<accession>A0A9D0ZEJ8</accession>
<keyword evidence="1" id="KW-0560">Oxidoreductase</keyword>
<evidence type="ECO:0000256" key="1">
    <source>
        <dbReference type="ARBA" id="ARBA00023002"/>
    </source>
</evidence>
<evidence type="ECO:0000259" key="2">
    <source>
        <dbReference type="Pfam" id="PF01558"/>
    </source>
</evidence>
<protein>
    <submittedName>
        <fullName evidence="3">2-oxoacid:acceptor oxidoreductase family protein</fullName>
    </submittedName>
</protein>
<dbReference type="InterPro" id="IPR052554">
    <property type="entry name" value="2-oxoglutarate_synth_KorC"/>
</dbReference>
<name>A0A9D0ZEJ8_9FIRM</name>
<feature type="domain" description="Pyruvate/ketoisovalerate oxidoreductase catalytic" evidence="2">
    <location>
        <begin position="11"/>
        <end position="176"/>
    </location>
</feature>